<evidence type="ECO:0000256" key="5">
    <source>
        <dbReference type="ARBA" id="ARBA00023180"/>
    </source>
</evidence>
<dbReference type="PANTHER" id="PTHR11339">
    <property type="entry name" value="EXTRACELLULAR MATRIX GLYCOPROTEIN RELATED"/>
    <property type="match status" value="1"/>
</dbReference>
<evidence type="ECO:0000313" key="8">
    <source>
        <dbReference type="EMBL" id="KAK7930491.1"/>
    </source>
</evidence>
<comment type="subcellular location">
    <subcellularLocation>
        <location evidence="1">Secreted</location>
    </subcellularLocation>
</comment>
<feature type="domain" description="VWFD" evidence="7">
    <location>
        <begin position="28"/>
        <end position="199"/>
    </location>
</feature>
<comment type="caution">
    <text evidence="8">The sequence shown here is derived from an EMBL/GenBank/DDBJ whole genome shotgun (WGS) entry which is preliminary data.</text>
</comment>
<dbReference type="InterPro" id="IPR014853">
    <property type="entry name" value="VWF/SSPO/ZAN-like_Cys-rich_dom"/>
</dbReference>
<feature type="signal peptide" evidence="6">
    <location>
        <begin position="1"/>
        <end position="18"/>
    </location>
</feature>
<organism evidence="8 9">
    <name type="scientific">Mugilogobius chulae</name>
    <name type="common">yellowstripe goby</name>
    <dbReference type="NCBI Taxonomy" id="88201"/>
    <lineage>
        <taxon>Eukaryota</taxon>
        <taxon>Metazoa</taxon>
        <taxon>Chordata</taxon>
        <taxon>Craniata</taxon>
        <taxon>Vertebrata</taxon>
        <taxon>Euteleostomi</taxon>
        <taxon>Actinopterygii</taxon>
        <taxon>Neopterygii</taxon>
        <taxon>Teleostei</taxon>
        <taxon>Neoteleostei</taxon>
        <taxon>Acanthomorphata</taxon>
        <taxon>Gobiaria</taxon>
        <taxon>Gobiiformes</taxon>
        <taxon>Gobioidei</taxon>
        <taxon>Gobiidae</taxon>
        <taxon>Gobionellinae</taxon>
        <taxon>Mugilogobius</taxon>
    </lineage>
</organism>
<feature type="domain" description="VWFD" evidence="7">
    <location>
        <begin position="376"/>
        <end position="550"/>
    </location>
</feature>
<dbReference type="Pfam" id="PF00094">
    <property type="entry name" value="VWD"/>
    <property type="match status" value="3"/>
</dbReference>
<evidence type="ECO:0000256" key="1">
    <source>
        <dbReference type="ARBA" id="ARBA00004613"/>
    </source>
</evidence>
<dbReference type="GO" id="GO:0005615">
    <property type="term" value="C:extracellular space"/>
    <property type="evidence" value="ECO:0007669"/>
    <property type="project" value="TreeGrafter"/>
</dbReference>
<dbReference type="InterPro" id="IPR001007">
    <property type="entry name" value="VWF_dom"/>
</dbReference>
<dbReference type="InterPro" id="IPR002919">
    <property type="entry name" value="TIL_dom"/>
</dbReference>
<dbReference type="SMART" id="SM00832">
    <property type="entry name" value="C8"/>
    <property type="match status" value="3"/>
</dbReference>
<dbReference type="Proteomes" id="UP001460270">
    <property type="component" value="Unassembled WGS sequence"/>
</dbReference>
<dbReference type="InterPro" id="IPR050780">
    <property type="entry name" value="Mucin_vWF_Thrombospondin_sf"/>
</dbReference>
<protein>
    <recommendedName>
        <fullName evidence="7">VWFD domain-containing protein</fullName>
    </recommendedName>
</protein>
<accession>A0AAW0PXH2</accession>
<proteinExistence type="predicted"/>
<evidence type="ECO:0000256" key="4">
    <source>
        <dbReference type="ARBA" id="ARBA00023157"/>
    </source>
</evidence>
<keyword evidence="9" id="KW-1185">Reference proteome</keyword>
<keyword evidence="6" id="KW-0732">Signal</keyword>
<keyword evidence="3" id="KW-0677">Repeat</keyword>
<keyword evidence="5" id="KW-0325">Glycoprotein</keyword>
<dbReference type="PANTHER" id="PTHR11339:SF408">
    <property type="entry name" value="MUCIN-5B"/>
    <property type="match status" value="1"/>
</dbReference>
<evidence type="ECO:0000256" key="2">
    <source>
        <dbReference type="ARBA" id="ARBA00022525"/>
    </source>
</evidence>
<evidence type="ECO:0000313" key="9">
    <source>
        <dbReference type="Proteomes" id="UP001460270"/>
    </source>
</evidence>
<gene>
    <name evidence="8" type="ORF">WMY93_006886</name>
</gene>
<name>A0AAW0PXH2_9GOBI</name>
<evidence type="ECO:0000259" key="7">
    <source>
        <dbReference type="PROSITE" id="PS51233"/>
    </source>
</evidence>
<dbReference type="SUPFAM" id="SSF57567">
    <property type="entry name" value="Serine protease inhibitors"/>
    <property type="match status" value="4"/>
</dbReference>
<keyword evidence="2" id="KW-0964">Secreted</keyword>
<dbReference type="SMART" id="SM00216">
    <property type="entry name" value="VWD"/>
    <property type="match status" value="3"/>
</dbReference>
<feature type="chain" id="PRO_5043351141" description="VWFD domain-containing protein" evidence="6">
    <location>
        <begin position="19"/>
        <end position="1375"/>
    </location>
</feature>
<dbReference type="Gene3D" id="2.10.25.10">
    <property type="entry name" value="Laminin"/>
    <property type="match status" value="3"/>
</dbReference>
<dbReference type="InterPro" id="IPR058753">
    <property type="entry name" value="TIL_OTOGL_Mucin"/>
</dbReference>
<evidence type="ECO:0000256" key="6">
    <source>
        <dbReference type="SAM" id="SignalP"/>
    </source>
</evidence>
<dbReference type="InterPro" id="IPR036084">
    <property type="entry name" value="Ser_inhib-like_sf"/>
</dbReference>
<dbReference type="Pfam" id="PF01826">
    <property type="entry name" value="TIL"/>
    <property type="match status" value="1"/>
</dbReference>
<reference evidence="9" key="1">
    <citation type="submission" date="2024-04" db="EMBL/GenBank/DDBJ databases">
        <title>Salinicola lusitanus LLJ914,a marine bacterium isolated from the Okinawa Trough.</title>
        <authorList>
            <person name="Li J."/>
        </authorList>
    </citation>
    <scope>NUCLEOTIDE SEQUENCE [LARGE SCALE GENOMIC DNA]</scope>
</reference>
<dbReference type="GO" id="GO:0031012">
    <property type="term" value="C:extracellular matrix"/>
    <property type="evidence" value="ECO:0007669"/>
    <property type="project" value="TreeGrafter"/>
</dbReference>
<feature type="domain" description="VWFD" evidence="7">
    <location>
        <begin position="846"/>
        <end position="1014"/>
    </location>
</feature>
<dbReference type="EMBL" id="JBBPFD010000004">
    <property type="protein sequence ID" value="KAK7930491.1"/>
    <property type="molecule type" value="Genomic_DNA"/>
</dbReference>
<dbReference type="SMART" id="SM00215">
    <property type="entry name" value="VWC_out"/>
    <property type="match status" value="2"/>
</dbReference>
<dbReference type="FunFam" id="2.10.25.10:FF:000674">
    <property type="entry name" value="Mucin-2"/>
    <property type="match status" value="1"/>
</dbReference>
<evidence type="ECO:0000256" key="3">
    <source>
        <dbReference type="ARBA" id="ARBA00022737"/>
    </source>
</evidence>
<dbReference type="PROSITE" id="PS51233">
    <property type="entry name" value="VWFD"/>
    <property type="match status" value="3"/>
</dbReference>
<dbReference type="InterPro" id="IPR001846">
    <property type="entry name" value="VWF_type-D"/>
</dbReference>
<dbReference type="CDD" id="cd19941">
    <property type="entry name" value="TIL"/>
    <property type="match status" value="3"/>
</dbReference>
<dbReference type="Gene3D" id="2.10.70.10">
    <property type="entry name" value="Complement Module, domain 1"/>
    <property type="match status" value="1"/>
</dbReference>
<dbReference type="Pfam" id="PF25962">
    <property type="entry name" value="TIL_OTOGL_Mucin"/>
    <property type="match status" value="1"/>
</dbReference>
<keyword evidence="4" id="KW-1015">Disulfide bond</keyword>
<dbReference type="Pfam" id="PF08742">
    <property type="entry name" value="C8"/>
    <property type="match status" value="3"/>
</dbReference>
<sequence length="1375" mass="149558">MGTILWLFYLNLLSGALAQIANSSHLNRVCTTWGNSHWKTFDGQFYSLDSPCTHVVSSVCSSTSENFVIQMTRSGNGLHHNISQILLKVEGSIIELQSSSGTTAIVNDKTVDLPYAFLGIKLTSTTSSLTVASSIGIRAIWNLDDSLDIEVDNKYRGQLCGLCGNFDGVSNDFQKNGEELSLVDFAEANKVNSPTETCEVPSQPPAQSCVTEQFCDNIFSSAPFTDCNGRLDVDAFNSICMADMCKSNSILCKTISEFSRECVHAGGLPQKWRNESFCHVQCPFNMEFQECSTPCPDTCSNPQASQTCDSHCLDQCSCPEGTVLDDIGNNGCVQRKACPCQHQGKVYQYGESYTYQCRSCTCDNGQWTCTENNCPATCSVEGGAHINTFDGKSYTFHGDCSYLFIKSEDSQFTVLVDLEKCGSADTGTCLRGVTLALYNNTKVVTVKVSGQVFINQIQSQLPLFTADFTMFKPSSNYIVLNTNMGLQLLIQLLPVMQVFATAQTSLQEKTSGLCGNFNGKELDDFKTLSGLVEATSAAFANSWKTQAICPDITTQLQDPCTQGISKVSYADYWCSKLTDTDGLFAKCHPVVPPEPYQQRCRYSVCAGEKSEESMCASVSSYVLACSQAGVYIVNWRDTICAKFSLCPTGTTYSYNMTSCHRTCQSLSQLDHTCLQNVPVVDGCGCEEGTYMNPESQCVPSSACPCYEKDNIIPSGQSVNREGTTCLCREGALSCAGRTDLKVGSTTCSANMTYFDCSTAKPGETGVECQKSCGTLEMACISSGCISGCKCPDGLVSDGKGGCIEESKCPCSHNGKMYQPGETLKVDCNTCYCSNRKFTCTSNVCDSVCGIYGDGHYITFDTKRYDFNGECQYTLLQDYCSGTGNGTFRIITENLPCGTTGTTCSRTIKMYLGEAEYQFHEEKFLVVKAGSQFSPAQVSKMGLYLVVTLKPGIILMWDMKTSLFIKLHPQYQGLVCGLCGNYDGKSTNDFATRSQEVVKDVLEFGNSWKASPTCPNAQIIKDPCATHGYRATWAQKQCSIITSITFQTCHSQVDPGPYFDSLASYAKACNEAGVCVKWRTPKLCPVFCDYYNRDGDCEWHYKPCGADCMKTCRNPSGKCSSLITALEGCYPQCPPDHPFFDEDSMKCVTQEQCGCFDENGNHYTVGEPTPSDNCNTCTCTDSGIKCNYNTSACTCLVHGKIYKYGEIIYNTTDGLGNCIKAECGVNGTVNRDIYPCIITTTAVPTTFVFTTTAGPTTTQTTLTTLETTTSVFTTTGETTTTSVGPITQTLPPTTSLFSTSTKTCTCIVNGTVFSPGDIIYNVTDKIGWCYTAHCNASCQVETVSTLCPTTPTPTTTSTLYTSFTIYEQGVENNNSA</sequence>